<dbReference type="Proteomes" id="UP001303046">
    <property type="component" value="Unassembled WGS sequence"/>
</dbReference>
<keyword evidence="2" id="KW-1185">Reference proteome</keyword>
<dbReference type="EMBL" id="JAVFWL010000006">
    <property type="protein sequence ID" value="KAK6764970.1"/>
    <property type="molecule type" value="Genomic_DNA"/>
</dbReference>
<evidence type="ECO:0008006" key="3">
    <source>
        <dbReference type="Google" id="ProtNLM"/>
    </source>
</evidence>
<name>A0ABR1ERA9_NECAM</name>
<reference evidence="1 2" key="1">
    <citation type="submission" date="2023-08" db="EMBL/GenBank/DDBJ databases">
        <title>A Necator americanus chromosomal reference genome.</title>
        <authorList>
            <person name="Ilik V."/>
            <person name="Petrzelkova K.J."/>
            <person name="Pardy F."/>
            <person name="Fuh T."/>
            <person name="Niatou-Singa F.S."/>
            <person name="Gouil Q."/>
            <person name="Baker L."/>
            <person name="Ritchie M.E."/>
            <person name="Jex A.R."/>
            <person name="Gazzola D."/>
            <person name="Li H."/>
            <person name="Toshio Fujiwara R."/>
            <person name="Zhan B."/>
            <person name="Aroian R.V."/>
            <person name="Pafco B."/>
            <person name="Schwarz E.M."/>
        </authorList>
    </citation>
    <scope>NUCLEOTIDE SEQUENCE [LARGE SCALE GENOMIC DNA]</scope>
    <source>
        <strain evidence="1 2">Aroian</strain>
        <tissue evidence="1">Whole animal</tissue>
    </source>
</reference>
<gene>
    <name evidence="1" type="primary">Necator_chrX.g25220</name>
    <name evidence="1" type="ORF">RB195_025054</name>
</gene>
<sequence>MAKSIGSFQQLTTRTGRLWRRRCGPTPALTIFVAYAPTSSYEEEKVEASYMDLEKFYREDHAFSKVIIGDFNAKIGARRTPEELHIGTHCLQWNEQGERLSGTIDHIHTVSKLIEVSREYKMPLCLTFIDLKKAFDSVEREAVVEALENQGVPTQYIKPLARTQCEWDDMGVKVDGQQLHYRSFADDIVVITPSISQAERMLTEFDETRGCIDLQLNLQKTMFMRNGWVSDAPFTLNGTNISECTSYVYLGRELNMINDLTPKLGTRR</sequence>
<comment type="caution">
    <text evidence="1">The sequence shown here is derived from an EMBL/GenBank/DDBJ whole genome shotgun (WGS) entry which is preliminary data.</text>
</comment>
<evidence type="ECO:0000313" key="2">
    <source>
        <dbReference type="Proteomes" id="UP001303046"/>
    </source>
</evidence>
<protein>
    <recommendedName>
        <fullName evidence="3">Reverse transcriptase domain-containing protein</fullName>
    </recommendedName>
</protein>
<dbReference type="PANTHER" id="PTHR47027:SF20">
    <property type="entry name" value="REVERSE TRANSCRIPTASE-LIKE PROTEIN WITH RNA-DIRECTED DNA POLYMERASE DOMAIN"/>
    <property type="match status" value="1"/>
</dbReference>
<dbReference type="PANTHER" id="PTHR47027">
    <property type="entry name" value="REVERSE TRANSCRIPTASE DOMAIN-CONTAINING PROTEIN"/>
    <property type="match status" value="1"/>
</dbReference>
<proteinExistence type="predicted"/>
<accession>A0ABR1ERA9</accession>
<evidence type="ECO:0000313" key="1">
    <source>
        <dbReference type="EMBL" id="KAK6764970.1"/>
    </source>
</evidence>
<organism evidence="1 2">
    <name type="scientific">Necator americanus</name>
    <name type="common">Human hookworm</name>
    <dbReference type="NCBI Taxonomy" id="51031"/>
    <lineage>
        <taxon>Eukaryota</taxon>
        <taxon>Metazoa</taxon>
        <taxon>Ecdysozoa</taxon>
        <taxon>Nematoda</taxon>
        <taxon>Chromadorea</taxon>
        <taxon>Rhabditida</taxon>
        <taxon>Rhabditina</taxon>
        <taxon>Rhabditomorpha</taxon>
        <taxon>Strongyloidea</taxon>
        <taxon>Ancylostomatidae</taxon>
        <taxon>Bunostominae</taxon>
        <taxon>Necator</taxon>
    </lineage>
</organism>